<organism evidence="1 2">
    <name type="scientific">Pseudonocardia sulfidoxydans NBRC 16205</name>
    <dbReference type="NCBI Taxonomy" id="1223511"/>
    <lineage>
        <taxon>Bacteria</taxon>
        <taxon>Bacillati</taxon>
        <taxon>Actinomycetota</taxon>
        <taxon>Actinomycetes</taxon>
        <taxon>Pseudonocardiales</taxon>
        <taxon>Pseudonocardiaceae</taxon>
        <taxon>Pseudonocardia</taxon>
    </lineage>
</organism>
<dbReference type="SUPFAM" id="SSF159275">
    <property type="entry name" value="PA1994-like"/>
    <property type="match status" value="1"/>
</dbReference>
<comment type="caution">
    <text evidence="1">The sequence shown here is derived from an EMBL/GenBank/DDBJ whole genome shotgun (WGS) entry which is preliminary data.</text>
</comment>
<evidence type="ECO:0008006" key="3">
    <source>
        <dbReference type="Google" id="ProtNLM"/>
    </source>
</evidence>
<sequence>MSGMVTWQAEDEVGLEGARVLIGQTGFRALGRIVRTGPNGELTSSYRLAVNEDRVVERLSVTAATADRERHLTMNRTEDGYWLLDDGSGSTRSDYDGAVDVDLQRSPLFNTLPIRRLNLHLEPGDHVIPVLFVSLPSLSVELVDRRYRTVSVSDGTSPAVVNVSSGDFSADLTVDADGIVAHYPGLARRVGAIEPVA</sequence>
<accession>A0A511DFL1</accession>
<dbReference type="AlphaFoldDB" id="A0A511DFL1"/>
<keyword evidence="2" id="KW-1185">Reference proteome</keyword>
<gene>
    <name evidence="1" type="ORF">PSU4_25330</name>
</gene>
<protein>
    <recommendedName>
        <fullName evidence="3">Glycolipid-binding domain-containing protein</fullName>
    </recommendedName>
</protein>
<dbReference type="Pfam" id="PF06475">
    <property type="entry name" value="Glycolipid_bind"/>
    <property type="match status" value="1"/>
</dbReference>
<dbReference type="Proteomes" id="UP000321685">
    <property type="component" value="Unassembled WGS sequence"/>
</dbReference>
<name>A0A511DFL1_9PSEU</name>
<evidence type="ECO:0000313" key="1">
    <source>
        <dbReference type="EMBL" id="GEL23579.1"/>
    </source>
</evidence>
<dbReference type="InterPro" id="IPR009467">
    <property type="entry name" value="Glycolipid-bd_prot_put"/>
</dbReference>
<dbReference type="OrthoDB" id="7347529at2"/>
<evidence type="ECO:0000313" key="2">
    <source>
        <dbReference type="Proteomes" id="UP000321685"/>
    </source>
</evidence>
<proteinExistence type="predicted"/>
<dbReference type="EMBL" id="BJVJ01000021">
    <property type="protein sequence ID" value="GEL23579.1"/>
    <property type="molecule type" value="Genomic_DNA"/>
</dbReference>
<reference evidence="1 2" key="1">
    <citation type="submission" date="2019-07" db="EMBL/GenBank/DDBJ databases">
        <title>Whole genome shotgun sequence of Pseudonocardia sulfidoxydans NBRC 16205.</title>
        <authorList>
            <person name="Hosoyama A."/>
            <person name="Uohara A."/>
            <person name="Ohji S."/>
            <person name="Ichikawa N."/>
        </authorList>
    </citation>
    <scope>NUCLEOTIDE SEQUENCE [LARGE SCALE GENOMIC DNA]</scope>
    <source>
        <strain evidence="1 2">NBRC 16205</strain>
    </source>
</reference>
<dbReference type="RefSeq" id="WP_147106935.1">
    <property type="nucleotide sequence ID" value="NZ_BJVJ01000021.1"/>
</dbReference>